<feature type="transmembrane region" description="Helical" evidence="2">
    <location>
        <begin position="221"/>
        <end position="242"/>
    </location>
</feature>
<keyword evidence="2" id="KW-0472">Membrane</keyword>
<keyword evidence="5" id="KW-1185">Reference proteome</keyword>
<dbReference type="Proteomes" id="UP000515800">
    <property type="component" value="Chromosome"/>
</dbReference>
<gene>
    <name evidence="4" type="ORF">H9L19_06895</name>
</gene>
<evidence type="ECO:0000256" key="1">
    <source>
        <dbReference type="ARBA" id="ARBA00009067"/>
    </source>
</evidence>
<evidence type="ECO:0000313" key="5">
    <source>
        <dbReference type="Proteomes" id="UP000515800"/>
    </source>
</evidence>
<feature type="transmembrane region" description="Helical" evidence="2">
    <location>
        <begin position="25"/>
        <end position="44"/>
    </location>
</feature>
<feature type="transmembrane region" description="Helical" evidence="2">
    <location>
        <begin position="149"/>
        <end position="166"/>
    </location>
</feature>
<keyword evidence="2" id="KW-1133">Transmembrane helix</keyword>
<dbReference type="AlphaFoldDB" id="A0A7G9T4S0"/>
<accession>A0A7G9T4S0</accession>
<feature type="transmembrane region" description="Helical" evidence="2">
    <location>
        <begin position="196"/>
        <end position="216"/>
    </location>
</feature>
<feature type="transmembrane region" description="Helical" evidence="2">
    <location>
        <begin position="86"/>
        <end position="107"/>
    </location>
</feature>
<evidence type="ECO:0000256" key="2">
    <source>
        <dbReference type="SAM" id="Phobius"/>
    </source>
</evidence>
<feature type="domain" description="CAAX prenyl protease 2/Lysostaphin resistance protein A-like" evidence="3">
    <location>
        <begin position="141"/>
        <end position="233"/>
    </location>
</feature>
<dbReference type="RefSeq" id="WP_187528930.1">
    <property type="nucleotide sequence ID" value="NZ_CP060724.1"/>
</dbReference>
<dbReference type="InterPro" id="IPR003675">
    <property type="entry name" value="Rce1/LyrA-like_dom"/>
</dbReference>
<dbReference type="EMBL" id="CP060724">
    <property type="protein sequence ID" value="QNN75095.1"/>
    <property type="molecule type" value="Genomic_DNA"/>
</dbReference>
<dbReference type="GO" id="GO:0006508">
    <property type="term" value="P:proteolysis"/>
    <property type="evidence" value="ECO:0007669"/>
    <property type="project" value="UniProtKB-KW"/>
</dbReference>
<dbReference type="KEGG" id="wdi:H9L19_06895"/>
<protein>
    <submittedName>
        <fullName evidence="4">CPBP family intramembrane metalloprotease</fullName>
    </submittedName>
</protein>
<comment type="similarity">
    <text evidence="1">Belongs to the UPF0177 family.</text>
</comment>
<evidence type="ECO:0000259" key="3">
    <source>
        <dbReference type="Pfam" id="PF02517"/>
    </source>
</evidence>
<feature type="transmembrane region" description="Helical" evidence="2">
    <location>
        <begin position="173"/>
        <end position="190"/>
    </location>
</feature>
<sequence length="243" mass="28164">MTFFEKQKGQTELPIIDNSISTKTALLLIVVPTVIFMALVYLSFQFPITNEFMNFITYSLSPFLALTGSLWLILGRQINELFKGRLTGNFLIWLLTFISIFIYNILIGHVMTFFHLPMANNLAVEQSVGNHSIIIEGINNFFGLFSEELFAIPVFIGFTALFFQTYKMNRDLSIYLGLLFSMILFGLAHFEAYSWHIWQMMLMIGALRFFITGLYIRTKNILIPFSLHYIYDMLLISLPIIFH</sequence>
<keyword evidence="4" id="KW-0378">Hydrolase</keyword>
<organism evidence="4 5">
    <name type="scientific">Weissella diestrammenae</name>
    <dbReference type="NCBI Taxonomy" id="1162633"/>
    <lineage>
        <taxon>Bacteria</taxon>
        <taxon>Bacillati</taxon>
        <taxon>Bacillota</taxon>
        <taxon>Bacilli</taxon>
        <taxon>Lactobacillales</taxon>
        <taxon>Lactobacillaceae</taxon>
        <taxon>Weissella</taxon>
    </lineage>
</organism>
<dbReference type="GO" id="GO:0080120">
    <property type="term" value="P:CAAX-box protein maturation"/>
    <property type="evidence" value="ECO:0007669"/>
    <property type="project" value="UniProtKB-ARBA"/>
</dbReference>
<name>A0A7G9T4S0_9LACO</name>
<dbReference type="Pfam" id="PF02517">
    <property type="entry name" value="Rce1-like"/>
    <property type="match status" value="1"/>
</dbReference>
<dbReference type="GO" id="GO:0008237">
    <property type="term" value="F:metallopeptidase activity"/>
    <property type="evidence" value="ECO:0007669"/>
    <property type="project" value="UniProtKB-KW"/>
</dbReference>
<evidence type="ECO:0000313" key="4">
    <source>
        <dbReference type="EMBL" id="QNN75095.1"/>
    </source>
</evidence>
<keyword evidence="4" id="KW-0645">Protease</keyword>
<proteinExistence type="inferred from homology"/>
<keyword evidence="4" id="KW-0482">Metalloprotease</keyword>
<dbReference type="GO" id="GO:0004175">
    <property type="term" value="F:endopeptidase activity"/>
    <property type="evidence" value="ECO:0007669"/>
    <property type="project" value="UniProtKB-ARBA"/>
</dbReference>
<keyword evidence="2" id="KW-0812">Transmembrane</keyword>
<reference evidence="4 5" key="1">
    <citation type="submission" date="2020-08" db="EMBL/GenBank/DDBJ databases">
        <title>Genome sequence of Weissella diestrammenae KACC 16890T.</title>
        <authorList>
            <person name="Hyun D.-W."/>
            <person name="Bae J.-W."/>
        </authorList>
    </citation>
    <scope>NUCLEOTIDE SEQUENCE [LARGE SCALE GENOMIC DNA]</scope>
    <source>
        <strain evidence="4 5">KACC 16890</strain>
    </source>
</reference>
<feature type="transmembrane region" description="Helical" evidence="2">
    <location>
        <begin position="56"/>
        <end position="74"/>
    </location>
</feature>